<dbReference type="Gene3D" id="3.10.100.10">
    <property type="entry name" value="Mannose-Binding Protein A, subunit A"/>
    <property type="match status" value="1"/>
</dbReference>
<dbReference type="Proteomes" id="UP000232188">
    <property type="component" value="Unassembled WGS sequence"/>
</dbReference>
<dbReference type="SUPFAM" id="SSF56436">
    <property type="entry name" value="C-type lectin-like"/>
    <property type="match status" value="1"/>
</dbReference>
<protein>
    <recommendedName>
        <fullName evidence="1">DUF1554 domain-containing protein</fullName>
    </recommendedName>
</protein>
<dbReference type="AlphaFoldDB" id="A0A2M9YQR8"/>
<keyword evidence="4" id="KW-1185">Reference proteome</keyword>
<dbReference type="InterPro" id="IPR016187">
    <property type="entry name" value="CTDL_fold"/>
</dbReference>
<evidence type="ECO:0000313" key="3">
    <source>
        <dbReference type="EMBL" id="PJZ63097.1"/>
    </source>
</evidence>
<dbReference type="InterPro" id="IPR011448">
    <property type="entry name" value="DUF1554"/>
</dbReference>
<proteinExistence type="predicted"/>
<gene>
    <name evidence="3" type="ORF">CH376_04390</name>
    <name evidence="2" type="ORF">CH380_07740</name>
</gene>
<dbReference type="EMBL" id="NPDU01000008">
    <property type="protein sequence ID" value="PJZ63097.1"/>
    <property type="molecule type" value="Genomic_DNA"/>
</dbReference>
<evidence type="ECO:0000259" key="1">
    <source>
        <dbReference type="Pfam" id="PF07588"/>
    </source>
</evidence>
<name>A0A2M9YQR8_9LEPT</name>
<dbReference type="InterPro" id="IPR016186">
    <property type="entry name" value="C-type_lectin-like/link_sf"/>
</dbReference>
<dbReference type="Proteomes" id="UP000232149">
    <property type="component" value="Unassembled WGS sequence"/>
</dbReference>
<comment type="caution">
    <text evidence="2">The sequence shown here is derived from an EMBL/GenBank/DDBJ whole genome shotgun (WGS) entry which is preliminary data.</text>
</comment>
<reference evidence="4 5" key="1">
    <citation type="submission" date="2017-07" db="EMBL/GenBank/DDBJ databases">
        <title>Leptospira spp. isolated from tropical soils.</title>
        <authorList>
            <person name="Thibeaux R."/>
            <person name="Iraola G."/>
            <person name="Ferres I."/>
            <person name="Bierque E."/>
            <person name="Girault D."/>
            <person name="Soupe-Gilbert M.-E."/>
            <person name="Picardeau M."/>
            <person name="Goarant C."/>
        </authorList>
    </citation>
    <scope>NUCLEOTIDE SEQUENCE [LARGE SCALE GENOMIC DNA]</scope>
    <source>
        <strain evidence="2 5">FH2-B-C1</strain>
        <strain evidence="3 4">FH2-B-D1</strain>
    </source>
</reference>
<evidence type="ECO:0000313" key="5">
    <source>
        <dbReference type="Proteomes" id="UP000232188"/>
    </source>
</evidence>
<organism evidence="2 5">
    <name type="scientific">Leptospira adleri</name>
    <dbReference type="NCBI Taxonomy" id="2023186"/>
    <lineage>
        <taxon>Bacteria</taxon>
        <taxon>Pseudomonadati</taxon>
        <taxon>Spirochaetota</taxon>
        <taxon>Spirochaetia</taxon>
        <taxon>Leptospirales</taxon>
        <taxon>Leptospiraceae</taxon>
        <taxon>Leptospira</taxon>
    </lineage>
</organism>
<dbReference type="EMBL" id="NPDV01000005">
    <property type="protein sequence ID" value="PJZ53886.1"/>
    <property type="molecule type" value="Genomic_DNA"/>
</dbReference>
<evidence type="ECO:0000313" key="2">
    <source>
        <dbReference type="EMBL" id="PJZ53886.1"/>
    </source>
</evidence>
<accession>A0A2M9YQR8</accession>
<feature type="domain" description="DUF1554" evidence="1">
    <location>
        <begin position="70"/>
        <end position="215"/>
    </location>
</feature>
<sequence>MKFCSHKQLTFFLSLVFILSVFLFQCKPEDKKDDSVLSLLLGTGAVATVAGGTTTPSTSDSKLRVFVTAATYSGNLGGINGADTKCGADANKPSTGTYKALLTGNSGANGVRYACFSDNATNCPDNPAAGTKNWVLQASKNYYRVDQATLVFTTNANSLIATIPTAVQAAAASYWSGFVPASATNWSLNVMCGGATTAWSDGTLGSNGTTGISTATTIADIKGNNIPGCDQLRNLLCVEQ</sequence>
<evidence type="ECO:0000313" key="4">
    <source>
        <dbReference type="Proteomes" id="UP000232149"/>
    </source>
</evidence>
<dbReference type="Pfam" id="PF07588">
    <property type="entry name" value="DUF1554"/>
    <property type="match status" value="1"/>
</dbReference>
<dbReference type="RefSeq" id="WP_100785161.1">
    <property type="nucleotide sequence ID" value="NZ_NPDU01000008.1"/>
</dbReference>